<name>A0ABV9SHC9_9PSEU</name>
<evidence type="ECO:0000313" key="2">
    <source>
        <dbReference type="EMBL" id="MFC4858781.1"/>
    </source>
</evidence>
<keyword evidence="1" id="KW-1133">Transmembrane helix</keyword>
<keyword evidence="3" id="KW-1185">Reference proteome</keyword>
<gene>
    <name evidence="2" type="ORF">ACFPCV_35250</name>
</gene>
<comment type="caution">
    <text evidence="2">The sequence shown here is derived from an EMBL/GenBank/DDBJ whole genome shotgun (WGS) entry which is preliminary data.</text>
</comment>
<evidence type="ECO:0000313" key="3">
    <source>
        <dbReference type="Proteomes" id="UP001595859"/>
    </source>
</evidence>
<sequence length="169" mass="18083">MALAPHDSSPGTESRDEQLARNVSELLQELRVAQAGVQFLFGFLLAVAFTQHYARASGFEQIVHLVAVVFATASVAMLTAPAAWHRLLFRQGQRPQILRVANQLMVAGLACLATAMTATVLLLFKVVAGPVVAAVFATLVGVMFTLLWFVLPLRARANGNGGEPDEPSS</sequence>
<dbReference type="Pfam" id="PF19853">
    <property type="entry name" value="DUF6328"/>
    <property type="match status" value="1"/>
</dbReference>
<feature type="transmembrane region" description="Helical" evidence="1">
    <location>
        <begin position="104"/>
        <end position="124"/>
    </location>
</feature>
<accession>A0ABV9SHC9</accession>
<proteinExistence type="predicted"/>
<feature type="transmembrane region" description="Helical" evidence="1">
    <location>
        <begin position="62"/>
        <end position="84"/>
    </location>
</feature>
<organism evidence="2 3">
    <name type="scientific">Actinophytocola glycyrrhizae</name>
    <dbReference type="NCBI Taxonomy" id="2044873"/>
    <lineage>
        <taxon>Bacteria</taxon>
        <taxon>Bacillati</taxon>
        <taxon>Actinomycetota</taxon>
        <taxon>Actinomycetes</taxon>
        <taxon>Pseudonocardiales</taxon>
        <taxon>Pseudonocardiaceae</taxon>
    </lineage>
</organism>
<protein>
    <submittedName>
        <fullName evidence="2">DUF6328 family protein</fullName>
    </submittedName>
</protein>
<dbReference type="InterPro" id="IPR046291">
    <property type="entry name" value="DUF6328"/>
</dbReference>
<feature type="transmembrane region" description="Helical" evidence="1">
    <location>
        <begin position="131"/>
        <end position="151"/>
    </location>
</feature>
<keyword evidence="1" id="KW-0812">Transmembrane</keyword>
<keyword evidence="1" id="KW-0472">Membrane</keyword>
<reference evidence="3" key="1">
    <citation type="journal article" date="2019" name="Int. J. Syst. Evol. Microbiol.">
        <title>The Global Catalogue of Microorganisms (GCM) 10K type strain sequencing project: providing services to taxonomists for standard genome sequencing and annotation.</title>
        <authorList>
            <consortium name="The Broad Institute Genomics Platform"/>
            <consortium name="The Broad Institute Genome Sequencing Center for Infectious Disease"/>
            <person name="Wu L."/>
            <person name="Ma J."/>
        </authorList>
    </citation>
    <scope>NUCLEOTIDE SEQUENCE [LARGE SCALE GENOMIC DNA]</scope>
    <source>
        <strain evidence="3">ZS-22-S1</strain>
    </source>
</reference>
<evidence type="ECO:0000256" key="1">
    <source>
        <dbReference type="SAM" id="Phobius"/>
    </source>
</evidence>
<dbReference type="RefSeq" id="WP_378061446.1">
    <property type="nucleotide sequence ID" value="NZ_JBHSIS010000024.1"/>
</dbReference>
<feature type="transmembrane region" description="Helical" evidence="1">
    <location>
        <begin position="32"/>
        <end position="50"/>
    </location>
</feature>
<dbReference type="EMBL" id="JBHSIS010000024">
    <property type="protein sequence ID" value="MFC4858781.1"/>
    <property type="molecule type" value="Genomic_DNA"/>
</dbReference>
<dbReference type="Proteomes" id="UP001595859">
    <property type="component" value="Unassembled WGS sequence"/>
</dbReference>